<name>A0A078HL03_BRANA</name>
<dbReference type="InterPro" id="IPR002156">
    <property type="entry name" value="RNaseH_domain"/>
</dbReference>
<evidence type="ECO:0000259" key="1">
    <source>
        <dbReference type="Pfam" id="PF13456"/>
    </source>
</evidence>
<dbReference type="Proteomes" id="UP000028999">
    <property type="component" value="Unassembled WGS sequence"/>
</dbReference>
<dbReference type="OMA" id="NPYISSH"/>
<dbReference type="Gramene" id="CDY38522">
    <property type="protein sequence ID" value="CDY38522"/>
    <property type="gene ID" value="GSBRNA2T00066161001"/>
</dbReference>
<proteinExistence type="predicted"/>
<dbReference type="GO" id="GO:0003676">
    <property type="term" value="F:nucleic acid binding"/>
    <property type="evidence" value="ECO:0007669"/>
    <property type="project" value="InterPro"/>
</dbReference>
<sequence length="287" mass="33306">MLARVMKSRYFRQGDFLDCPIGTRPSYAWRRIVHGRELLSQGILKRIGNERDKHVWYENWLFMPTPRPPRYRTDKVDLTLRVCDLIDERYGTWDAQRVQHLFVEEDAAQILGMKLNLQFTDAMVWGFSKNNTYDSQSGYKLLNLLQQSENPMNHSGVSLAHSRRSYSGVSTSLEAELLGFYWAAESLSTLRYENVVFESTSYLAGEAALNPENFPQWRVLIGAIREKLSQLRLWSIAYVHRDANRCVDAIALTVTRVHRYASYTAKDSHGWLLPMVREDVVGMLTIY</sequence>
<evidence type="ECO:0000313" key="3">
    <source>
        <dbReference type="Proteomes" id="UP000028999"/>
    </source>
</evidence>
<organism evidence="2 3">
    <name type="scientific">Brassica napus</name>
    <name type="common">Rape</name>
    <dbReference type="NCBI Taxonomy" id="3708"/>
    <lineage>
        <taxon>Eukaryota</taxon>
        <taxon>Viridiplantae</taxon>
        <taxon>Streptophyta</taxon>
        <taxon>Embryophyta</taxon>
        <taxon>Tracheophyta</taxon>
        <taxon>Spermatophyta</taxon>
        <taxon>Magnoliopsida</taxon>
        <taxon>eudicotyledons</taxon>
        <taxon>Gunneridae</taxon>
        <taxon>Pentapetalae</taxon>
        <taxon>rosids</taxon>
        <taxon>malvids</taxon>
        <taxon>Brassicales</taxon>
        <taxon>Brassicaceae</taxon>
        <taxon>Brassiceae</taxon>
        <taxon>Brassica</taxon>
    </lineage>
</organism>
<dbReference type="Pfam" id="PF13456">
    <property type="entry name" value="RVT_3"/>
    <property type="match status" value="1"/>
</dbReference>
<dbReference type="PaxDb" id="3708-A0A078HL03"/>
<dbReference type="AlphaFoldDB" id="A0A078HL03"/>
<keyword evidence="3" id="KW-1185">Reference proteome</keyword>
<protein>
    <submittedName>
        <fullName evidence="2">BnaC03g26750D protein</fullName>
    </submittedName>
</protein>
<dbReference type="EMBL" id="LK032425">
    <property type="protein sequence ID" value="CDY38522.1"/>
    <property type="molecule type" value="Genomic_DNA"/>
</dbReference>
<evidence type="ECO:0000313" key="2">
    <source>
        <dbReference type="EMBL" id="CDY38522.1"/>
    </source>
</evidence>
<feature type="domain" description="RNase H type-1" evidence="1">
    <location>
        <begin position="153"/>
        <end position="251"/>
    </location>
</feature>
<accession>A0A078HL03</accession>
<dbReference type="CDD" id="cd06222">
    <property type="entry name" value="RNase_H_like"/>
    <property type="match status" value="1"/>
</dbReference>
<reference evidence="2 3" key="1">
    <citation type="journal article" date="2014" name="Science">
        <title>Plant genetics. Early allopolyploid evolution in the post-Neolithic Brassica napus oilseed genome.</title>
        <authorList>
            <person name="Chalhoub B."/>
            <person name="Denoeud F."/>
            <person name="Liu S."/>
            <person name="Parkin I.A."/>
            <person name="Tang H."/>
            <person name="Wang X."/>
            <person name="Chiquet J."/>
            <person name="Belcram H."/>
            <person name="Tong C."/>
            <person name="Samans B."/>
            <person name="Correa M."/>
            <person name="Da Silva C."/>
            <person name="Just J."/>
            <person name="Falentin C."/>
            <person name="Koh C.S."/>
            <person name="Le Clainche I."/>
            <person name="Bernard M."/>
            <person name="Bento P."/>
            <person name="Noel B."/>
            <person name="Labadie K."/>
            <person name="Alberti A."/>
            <person name="Charles M."/>
            <person name="Arnaud D."/>
            <person name="Guo H."/>
            <person name="Daviaud C."/>
            <person name="Alamery S."/>
            <person name="Jabbari K."/>
            <person name="Zhao M."/>
            <person name="Edger P.P."/>
            <person name="Chelaifa H."/>
            <person name="Tack D."/>
            <person name="Lassalle G."/>
            <person name="Mestiri I."/>
            <person name="Schnel N."/>
            <person name="Le Paslier M.C."/>
            <person name="Fan G."/>
            <person name="Renault V."/>
            <person name="Bayer P.E."/>
            <person name="Golicz A.A."/>
            <person name="Manoli S."/>
            <person name="Lee T.H."/>
            <person name="Thi V.H."/>
            <person name="Chalabi S."/>
            <person name="Hu Q."/>
            <person name="Fan C."/>
            <person name="Tollenaere R."/>
            <person name="Lu Y."/>
            <person name="Battail C."/>
            <person name="Shen J."/>
            <person name="Sidebottom C.H."/>
            <person name="Wang X."/>
            <person name="Canaguier A."/>
            <person name="Chauveau A."/>
            <person name="Berard A."/>
            <person name="Deniot G."/>
            <person name="Guan M."/>
            <person name="Liu Z."/>
            <person name="Sun F."/>
            <person name="Lim Y.P."/>
            <person name="Lyons E."/>
            <person name="Town C.D."/>
            <person name="Bancroft I."/>
            <person name="Wang X."/>
            <person name="Meng J."/>
            <person name="Ma J."/>
            <person name="Pires J.C."/>
            <person name="King G.J."/>
            <person name="Brunel D."/>
            <person name="Delourme R."/>
            <person name="Renard M."/>
            <person name="Aury J.M."/>
            <person name="Adams K.L."/>
            <person name="Batley J."/>
            <person name="Snowdon R.J."/>
            <person name="Tost J."/>
            <person name="Edwards D."/>
            <person name="Zhou Y."/>
            <person name="Hua W."/>
            <person name="Sharpe A.G."/>
            <person name="Paterson A.H."/>
            <person name="Guan C."/>
            <person name="Wincker P."/>
        </authorList>
    </citation>
    <scope>NUCLEOTIDE SEQUENCE [LARGE SCALE GENOMIC DNA]</scope>
    <source>
        <strain evidence="3">cv. Darmor-bzh</strain>
    </source>
</reference>
<dbReference type="GO" id="GO:0004523">
    <property type="term" value="F:RNA-DNA hybrid ribonuclease activity"/>
    <property type="evidence" value="ECO:0007669"/>
    <property type="project" value="InterPro"/>
</dbReference>
<gene>
    <name evidence="2" type="primary">BnaC03g26750D</name>
    <name evidence="2" type="ORF">GSBRNA2T00066161001</name>
</gene>
<dbReference type="InterPro" id="IPR044730">
    <property type="entry name" value="RNase_H-like_dom_plant"/>
</dbReference>